<dbReference type="AlphaFoldDB" id="A0A2P5AZA5"/>
<gene>
    <name evidence="2" type="ORF">PanWU01x14_286250</name>
</gene>
<protein>
    <recommendedName>
        <fullName evidence="4">Retrovirus-related Pol polyprotein from transposon TNT 1-94</fullName>
    </recommendedName>
</protein>
<sequence>MDDKEWERINRQACDTIRLCLCREQKYPFMRETFASKLWKAIENKYMKKSNENRLYLKKRLFHIQLKPGTTISDHIDTFNQLIADLLNLDETFKDEDKTMLLIGSFPDELDHLCITLLHGNEKLFFDEVSATLYNHEIRKKDQKENKDVPAEVLTVREHSQRHKQKKKGRSRSKGRPAEVEDDESNFALVSQPMMSQHDE</sequence>
<organism evidence="2 3">
    <name type="scientific">Parasponia andersonii</name>
    <name type="common">Sponia andersonii</name>
    <dbReference type="NCBI Taxonomy" id="3476"/>
    <lineage>
        <taxon>Eukaryota</taxon>
        <taxon>Viridiplantae</taxon>
        <taxon>Streptophyta</taxon>
        <taxon>Embryophyta</taxon>
        <taxon>Tracheophyta</taxon>
        <taxon>Spermatophyta</taxon>
        <taxon>Magnoliopsida</taxon>
        <taxon>eudicotyledons</taxon>
        <taxon>Gunneridae</taxon>
        <taxon>Pentapetalae</taxon>
        <taxon>rosids</taxon>
        <taxon>fabids</taxon>
        <taxon>Rosales</taxon>
        <taxon>Cannabaceae</taxon>
        <taxon>Parasponia</taxon>
    </lineage>
</organism>
<evidence type="ECO:0008006" key="4">
    <source>
        <dbReference type="Google" id="ProtNLM"/>
    </source>
</evidence>
<feature type="compositionally biased region" description="Basic and acidic residues" evidence="1">
    <location>
        <begin position="141"/>
        <end position="159"/>
    </location>
</feature>
<feature type="compositionally biased region" description="Basic residues" evidence="1">
    <location>
        <begin position="160"/>
        <end position="175"/>
    </location>
</feature>
<dbReference type="OrthoDB" id="1434153at2759"/>
<dbReference type="Proteomes" id="UP000237105">
    <property type="component" value="Unassembled WGS sequence"/>
</dbReference>
<dbReference type="Pfam" id="PF14223">
    <property type="entry name" value="Retrotran_gag_2"/>
    <property type="match status" value="1"/>
</dbReference>
<evidence type="ECO:0000313" key="2">
    <source>
        <dbReference type="EMBL" id="PON41859.1"/>
    </source>
</evidence>
<feature type="region of interest" description="Disordered" evidence="1">
    <location>
        <begin position="141"/>
        <end position="200"/>
    </location>
</feature>
<evidence type="ECO:0000256" key="1">
    <source>
        <dbReference type="SAM" id="MobiDB-lite"/>
    </source>
</evidence>
<proteinExistence type="predicted"/>
<keyword evidence="3" id="KW-1185">Reference proteome</keyword>
<comment type="caution">
    <text evidence="2">The sequence shown here is derived from an EMBL/GenBank/DDBJ whole genome shotgun (WGS) entry which is preliminary data.</text>
</comment>
<dbReference type="EMBL" id="JXTB01000405">
    <property type="protein sequence ID" value="PON41859.1"/>
    <property type="molecule type" value="Genomic_DNA"/>
</dbReference>
<name>A0A2P5AZA5_PARAD</name>
<evidence type="ECO:0000313" key="3">
    <source>
        <dbReference type="Proteomes" id="UP000237105"/>
    </source>
</evidence>
<reference evidence="3" key="1">
    <citation type="submission" date="2016-06" db="EMBL/GenBank/DDBJ databases">
        <title>Parallel loss of symbiosis genes in relatives of nitrogen-fixing non-legume Parasponia.</title>
        <authorList>
            <person name="Van Velzen R."/>
            <person name="Holmer R."/>
            <person name="Bu F."/>
            <person name="Rutten L."/>
            <person name="Van Zeijl A."/>
            <person name="Liu W."/>
            <person name="Santuari L."/>
            <person name="Cao Q."/>
            <person name="Sharma T."/>
            <person name="Shen D."/>
            <person name="Roswanjaya Y."/>
            <person name="Wardhani T."/>
            <person name="Kalhor M.S."/>
            <person name="Jansen J."/>
            <person name="Van den Hoogen J."/>
            <person name="Gungor B."/>
            <person name="Hartog M."/>
            <person name="Hontelez J."/>
            <person name="Verver J."/>
            <person name="Yang W.-C."/>
            <person name="Schijlen E."/>
            <person name="Repin R."/>
            <person name="Schilthuizen M."/>
            <person name="Schranz E."/>
            <person name="Heidstra R."/>
            <person name="Miyata K."/>
            <person name="Fedorova E."/>
            <person name="Kohlen W."/>
            <person name="Bisseling T."/>
            <person name="Smit S."/>
            <person name="Geurts R."/>
        </authorList>
    </citation>
    <scope>NUCLEOTIDE SEQUENCE [LARGE SCALE GENOMIC DNA]</scope>
    <source>
        <strain evidence="3">cv. WU1-14</strain>
    </source>
</reference>
<accession>A0A2P5AZA5</accession>